<dbReference type="Proteomes" id="UP000178086">
    <property type="component" value="Unassembled WGS sequence"/>
</dbReference>
<dbReference type="PANTHER" id="PTHR35526">
    <property type="entry name" value="ANTI-SIGMA-F FACTOR RSBW-RELATED"/>
    <property type="match status" value="1"/>
</dbReference>
<dbReference type="InterPro" id="IPR050267">
    <property type="entry name" value="Anti-sigma-factor_SerPK"/>
</dbReference>
<accession>A0A1F2UJR6</accession>
<dbReference type="SUPFAM" id="SSF55874">
    <property type="entry name" value="ATPase domain of HSP90 chaperone/DNA topoisomerase II/histidine kinase"/>
    <property type="match status" value="1"/>
</dbReference>
<dbReference type="PANTHER" id="PTHR35526:SF3">
    <property type="entry name" value="ANTI-SIGMA-F FACTOR RSBW"/>
    <property type="match status" value="1"/>
</dbReference>
<reference evidence="3 4" key="1">
    <citation type="journal article" date="2016" name="Nat. Commun.">
        <title>Thousands of microbial genomes shed light on interconnected biogeochemical processes in an aquifer system.</title>
        <authorList>
            <person name="Anantharaman K."/>
            <person name="Brown C.T."/>
            <person name="Hug L.A."/>
            <person name="Sharon I."/>
            <person name="Castelle C.J."/>
            <person name="Probst A.J."/>
            <person name="Thomas B.C."/>
            <person name="Singh A."/>
            <person name="Wilkins M.J."/>
            <person name="Karaoz U."/>
            <person name="Brodie E.L."/>
            <person name="Williams K.H."/>
            <person name="Hubbard S.S."/>
            <person name="Banfield J.F."/>
        </authorList>
    </citation>
    <scope>NUCLEOTIDE SEQUENCE [LARGE SCALE GENOMIC DNA]</scope>
</reference>
<dbReference type="InterPro" id="IPR036890">
    <property type="entry name" value="HATPase_C_sf"/>
</dbReference>
<keyword evidence="1" id="KW-0723">Serine/threonine-protein kinase</keyword>
<gene>
    <name evidence="3" type="ORF">A2074_01445</name>
</gene>
<dbReference type="GO" id="GO:0004674">
    <property type="term" value="F:protein serine/threonine kinase activity"/>
    <property type="evidence" value="ECO:0007669"/>
    <property type="project" value="UniProtKB-KW"/>
</dbReference>
<dbReference type="EMBL" id="MELI01000072">
    <property type="protein sequence ID" value="OFW33230.1"/>
    <property type="molecule type" value="Genomic_DNA"/>
</dbReference>
<organism evidence="3 4">
    <name type="scientific">Candidatus Aquicultor primus</name>
    <dbReference type="NCBI Taxonomy" id="1797195"/>
    <lineage>
        <taxon>Bacteria</taxon>
        <taxon>Bacillati</taxon>
        <taxon>Actinomycetota</taxon>
        <taxon>Candidatus Aquicultoria</taxon>
        <taxon>Candidatus Aquicultorales</taxon>
        <taxon>Candidatus Aquicultoraceae</taxon>
        <taxon>Candidatus Aquicultor</taxon>
    </lineage>
</organism>
<proteinExistence type="predicted"/>
<evidence type="ECO:0000259" key="2">
    <source>
        <dbReference type="Pfam" id="PF13581"/>
    </source>
</evidence>
<feature type="non-terminal residue" evidence="3">
    <location>
        <position position="1"/>
    </location>
</feature>
<dbReference type="AlphaFoldDB" id="A0A1F2UJR6"/>
<dbReference type="Gene3D" id="3.30.565.10">
    <property type="entry name" value="Histidine kinase-like ATPase, C-terminal domain"/>
    <property type="match status" value="1"/>
</dbReference>
<evidence type="ECO:0000313" key="4">
    <source>
        <dbReference type="Proteomes" id="UP000178086"/>
    </source>
</evidence>
<evidence type="ECO:0000256" key="1">
    <source>
        <dbReference type="ARBA" id="ARBA00022527"/>
    </source>
</evidence>
<sequence>FEIKLAVSEAVSNAILHGSPRGCQSIVRLVFLCDNYRLSITITDEGAFGHLPRNINSGSEGGRGLKLIARYVDTFSIKPTAFGTRVTLVKIRDNDNEACA</sequence>
<name>A0A1F2UJR6_9ACTN</name>
<dbReference type="CDD" id="cd16936">
    <property type="entry name" value="HATPase_RsbW-like"/>
    <property type="match status" value="1"/>
</dbReference>
<protein>
    <recommendedName>
        <fullName evidence="2">Histidine kinase/HSP90-like ATPase domain-containing protein</fullName>
    </recommendedName>
</protein>
<evidence type="ECO:0000313" key="3">
    <source>
        <dbReference type="EMBL" id="OFW33230.1"/>
    </source>
</evidence>
<comment type="caution">
    <text evidence="3">The sequence shown here is derived from an EMBL/GenBank/DDBJ whole genome shotgun (WGS) entry which is preliminary data.</text>
</comment>
<keyword evidence="1" id="KW-0808">Transferase</keyword>
<keyword evidence="1" id="KW-0418">Kinase</keyword>
<dbReference type="Pfam" id="PF13581">
    <property type="entry name" value="HATPase_c_2"/>
    <property type="match status" value="1"/>
</dbReference>
<dbReference type="InterPro" id="IPR003594">
    <property type="entry name" value="HATPase_dom"/>
</dbReference>
<feature type="domain" description="Histidine kinase/HSP90-like ATPase" evidence="2">
    <location>
        <begin position="2"/>
        <end position="90"/>
    </location>
</feature>